<proteinExistence type="predicted"/>
<sequence length="53" mass="5488">MIEEPSARTPIVCRTWDGAIVAVTSRIVLTAMDKSAPAVAKPVASTAHAKTPA</sequence>
<organism evidence="1 2">
    <name type="scientific">Tunturiibacter empetritectus</name>
    <dbReference type="NCBI Taxonomy" id="3069691"/>
    <lineage>
        <taxon>Bacteria</taxon>
        <taxon>Pseudomonadati</taxon>
        <taxon>Acidobacteriota</taxon>
        <taxon>Terriglobia</taxon>
        <taxon>Terriglobales</taxon>
        <taxon>Acidobacteriaceae</taxon>
        <taxon>Tunturiibacter</taxon>
    </lineage>
</organism>
<dbReference type="EMBL" id="JACHDY010000003">
    <property type="protein sequence ID" value="MBB5317945.1"/>
    <property type="molecule type" value="Genomic_DNA"/>
</dbReference>
<evidence type="ECO:0000313" key="1">
    <source>
        <dbReference type="EMBL" id="MBB5317945.1"/>
    </source>
</evidence>
<reference evidence="1" key="1">
    <citation type="submission" date="2020-08" db="EMBL/GenBank/DDBJ databases">
        <title>Genomic Encyclopedia of Type Strains, Phase IV (KMG-V): Genome sequencing to study the core and pangenomes of soil and plant-associated prokaryotes.</title>
        <authorList>
            <person name="Whitman W."/>
        </authorList>
    </citation>
    <scope>NUCLEOTIDE SEQUENCE [LARGE SCALE GENOMIC DNA]</scope>
    <source>
        <strain evidence="1">M8UP27</strain>
    </source>
</reference>
<name>A0A7W8IIT8_9BACT</name>
<keyword evidence="2" id="KW-1185">Reference proteome</keyword>
<protein>
    <submittedName>
        <fullName evidence="1">Uncharacterized protein</fullName>
    </submittedName>
</protein>
<comment type="caution">
    <text evidence="1">The sequence shown here is derived from an EMBL/GenBank/DDBJ whole genome shotgun (WGS) entry which is preliminary data.</text>
</comment>
<gene>
    <name evidence="1" type="ORF">HDF09_002631</name>
</gene>
<accession>A0A7W8IIT8</accession>
<dbReference type="Proteomes" id="UP000568106">
    <property type="component" value="Unassembled WGS sequence"/>
</dbReference>
<dbReference type="AlphaFoldDB" id="A0A7W8IIT8"/>
<evidence type="ECO:0000313" key="2">
    <source>
        <dbReference type="Proteomes" id="UP000568106"/>
    </source>
</evidence>